<gene>
    <name evidence="1" type="ORF">RA178_11435</name>
</gene>
<organism evidence="1">
    <name type="scientific">Shewanella oncorhynchi</name>
    <dbReference type="NCBI Taxonomy" id="2726434"/>
    <lineage>
        <taxon>Bacteria</taxon>
        <taxon>Pseudomonadati</taxon>
        <taxon>Pseudomonadota</taxon>
        <taxon>Gammaproteobacteria</taxon>
        <taxon>Alteromonadales</taxon>
        <taxon>Shewanellaceae</taxon>
        <taxon>Shewanella</taxon>
    </lineage>
</organism>
<name>A0AA50KAH4_9GAMM</name>
<dbReference type="GeneID" id="301339804"/>
<reference evidence="1" key="1">
    <citation type="submission" date="2023-08" db="EMBL/GenBank/DDBJ databases">
        <title>Complete genome sequence of Shewanella oncorhynchi Z-P2, a siderophore putrebactin-producing bacterium.</title>
        <authorList>
            <person name="Zhang Y."/>
        </authorList>
    </citation>
    <scope>NUCLEOTIDE SEQUENCE</scope>
    <source>
        <strain evidence="1">Z-P2</strain>
    </source>
</reference>
<proteinExistence type="predicted"/>
<dbReference type="EMBL" id="CP132914">
    <property type="protein sequence ID" value="WMB71072.1"/>
    <property type="molecule type" value="Genomic_DNA"/>
</dbReference>
<dbReference type="RefSeq" id="WP_105252512.1">
    <property type="nucleotide sequence ID" value="NZ_CP132914.1"/>
</dbReference>
<dbReference type="AlphaFoldDB" id="A0AA50KAH4"/>
<evidence type="ECO:0000313" key="1">
    <source>
        <dbReference type="EMBL" id="WMB71072.1"/>
    </source>
</evidence>
<dbReference type="KEGG" id="sog:RA178_11435"/>
<protein>
    <submittedName>
        <fullName evidence="1">Uncharacterized protein</fullName>
    </submittedName>
</protein>
<dbReference type="InterPro" id="IPR016922">
    <property type="entry name" value="UCP029505"/>
</dbReference>
<dbReference type="Proteomes" id="UP001236800">
    <property type="component" value="Chromosome"/>
</dbReference>
<accession>A0AA50KAH4</accession>
<dbReference type="PIRSF" id="PIRSF029505">
    <property type="entry name" value="UCP029505"/>
    <property type="match status" value="1"/>
</dbReference>
<sequence>MAFIHSTFWQKNKYKLSGFILLLPLLFLYQSLTPTFPPAWQAQELGEFKIAPLPLDLKAPYVHHDDYVKDFMLVFEKGEVGNIRQGYANIGTQALPIADLQRSENGILHGNKHGQHVHAIATKTLTSADSLWISIENWQGEWQVAKWPLPAELIVQTH</sequence>